<evidence type="ECO:0000256" key="6">
    <source>
        <dbReference type="ARBA" id="ARBA00023125"/>
    </source>
</evidence>
<evidence type="ECO:0000259" key="10">
    <source>
        <dbReference type="PROSITE" id="PS50157"/>
    </source>
</evidence>
<keyword evidence="4 8" id="KW-0863">Zinc-finger</keyword>
<evidence type="ECO:0000256" key="3">
    <source>
        <dbReference type="ARBA" id="ARBA00022737"/>
    </source>
</evidence>
<protein>
    <recommendedName>
        <fullName evidence="10">C2H2-type domain-containing protein</fullName>
    </recommendedName>
</protein>
<evidence type="ECO:0000256" key="7">
    <source>
        <dbReference type="ARBA" id="ARBA00023242"/>
    </source>
</evidence>
<keyword evidence="3" id="KW-0677">Repeat</keyword>
<dbReference type="PANTHER" id="PTHR24392">
    <property type="entry name" value="ZINC FINGER PROTEIN"/>
    <property type="match status" value="1"/>
</dbReference>
<evidence type="ECO:0000256" key="8">
    <source>
        <dbReference type="PROSITE-ProRule" id="PRU00042"/>
    </source>
</evidence>
<keyword evidence="7" id="KW-0539">Nucleus</keyword>
<keyword evidence="12" id="KW-1185">Reference proteome</keyword>
<feature type="domain" description="C2H2-type" evidence="10">
    <location>
        <begin position="559"/>
        <end position="586"/>
    </location>
</feature>
<evidence type="ECO:0000313" key="11">
    <source>
        <dbReference type="EMBL" id="CAH1129569.1"/>
    </source>
</evidence>
<dbReference type="AlphaFoldDB" id="A0A9P0GSA6"/>
<evidence type="ECO:0000256" key="2">
    <source>
        <dbReference type="ARBA" id="ARBA00022723"/>
    </source>
</evidence>
<feature type="domain" description="C2H2-type" evidence="10">
    <location>
        <begin position="622"/>
        <end position="649"/>
    </location>
</feature>
<dbReference type="Proteomes" id="UP001152799">
    <property type="component" value="Chromosome 4"/>
</dbReference>
<dbReference type="GO" id="GO:0003677">
    <property type="term" value="F:DNA binding"/>
    <property type="evidence" value="ECO:0007669"/>
    <property type="project" value="UniProtKB-KW"/>
</dbReference>
<comment type="subcellular location">
    <subcellularLocation>
        <location evidence="1">Nucleus</location>
    </subcellularLocation>
</comment>
<feature type="compositionally biased region" description="Low complexity" evidence="9">
    <location>
        <begin position="369"/>
        <end position="378"/>
    </location>
</feature>
<sequence>MFDNFLIRRILQTIDDIKTMASDPRLSHYNFKVEPTELQGSIPPVIINIKSEPRNSYLAQMLLSNSKKCPKCKINISEESFGQHILVCSINEKETQLDGDNNDSHMSSFEENRNEVMEEMECTDSERSSSLQQSLSVSRGIENNDNEGNNYYTTYRHSHWNSEGSGSTEGLIPSEDDKSDDDAVNDFLLQDSTYSCSMCSFTTDREQALSQHERYHKNSTLPILNCIYCNQKYIEKDLHLHIGKIHPGQKLQGITAAGLTVDLEQKTKLALQCPKCKYVGKNDLLLRAHLERHKFKETGMFVRKDDGCWQCDLCSHSTKHICDLQKHRTSHEYYRIQKCPWCDFKSTSKIIHLHKVRCSERTKNVPVEVESNPPVRNNTNSSDKTKKVPVDVESDPPVINNIKYSEETENLPVEVELNPSVTNNSKCSENTKVEVESNPNNIKQVFKCAHCPFSTDSQLILKSHMQYKHRLYQCPHCSIAVKSSSNFRSHLRMHKRYLQNVKCSNCDFEGPLPTLRAHCFHKSHKLDKRNVKKAKSNMEDETGSLKKDKEPKNHKQYAYKCYNCSFSTIQREFLKIHLKTHTEKQPVNKCSECDYQSTPQTLQIHIFTCHKTEELAIEHKTGRCFVCSASFKKNFHYQNHWKTHVEGSPIIKCKSCDFKSTPSVMITHRKKCRKTVKNSTTSEITKEKAFDLDKNEEKVSDEGNAKNTQNENYEHIFVQCNLCDARLTKNSMKSHVKTHAKYPIEKCQHCNFKSTRRYLQTHIGSTGHYSDNNRNNFVFKHKKIQCALCDAKVFKSHFQRHMESHSTLELKQCSKCSFKSTPKYLERHVKEMGHYIRYKKKATPEMTDEVNENKKEGKEKLVKDDSAAFSDEKSDSTINAFRCSLCSFSTNLRFKLNMHKKKDHQDSIVEIKKILNCSLCSWATQNNQHLEEHLNAHYNCNKPVMQCAYCFFKGTATEIKYHEQCTVPKPENRTKPNIKVLLKCTQSQSCNFTTYLPAEFKNHNHLKSIKCDICSFSSFYQYRVDAHLLSHTKYNMPVETCPDCDFHSTPATLSAHKNKCMKRKIIEEILDSTKKRRVTQ</sequence>
<feature type="compositionally biased region" description="Polar residues" evidence="9">
    <location>
        <begin position="141"/>
        <end position="150"/>
    </location>
</feature>
<keyword evidence="2" id="KW-0479">Metal-binding</keyword>
<dbReference type="GO" id="GO:0008270">
    <property type="term" value="F:zinc ion binding"/>
    <property type="evidence" value="ECO:0007669"/>
    <property type="project" value="UniProtKB-KW"/>
</dbReference>
<organism evidence="11 12">
    <name type="scientific">Ceutorhynchus assimilis</name>
    <name type="common">cabbage seed weevil</name>
    <dbReference type="NCBI Taxonomy" id="467358"/>
    <lineage>
        <taxon>Eukaryota</taxon>
        <taxon>Metazoa</taxon>
        <taxon>Ecdysozoa</taxon>
        <taxon>Arthropoda</taxon>
        <taxon>Hexapoda</taxon>
        <taxon>Insecta</taxon>
        <taxon>Pterygota</taxon>
        <taxon>Neoptera</taxon>
        <taxon>Endopterygota</taxon>
        <taxon>Coleoptera</taxon>
        <taxon>Polyphaga</taxon>
        <taxon>Cucujiformia</taxon>
        <taxon>Curculionidae</taxon>
        <taxon>Ceutorhynchinae</taxon>
        <taxon>Ceutorhynchus</taxon>
    </lineage>
</organism>
<dbReference type="InterPro" id="IPR013087">
    <property type="entry name" value="Znf_C2H2_type"/>
</dbReference>
<feature type="domain" description="C2H2-type" evidence="10">
    <location>
        <begin position="472"/>
        <end position="494"/>
    </location>
</feature>
<dbReference type="SMART" id="SM00355">
    <property type="entry name" value="ZnF_C2H2"/>
    <property type="match status" value="17"/>
</dbReference>
<evidence type="ECO:0000256" key="4">
    <source>
        <dbReference type="ARBA" id="ARBA00022771"/>
    </source>
</evidence>
<gene>
    <name evidence="11" type="ORF">CEUTPL_LOCUS8256</name>
</gene>
<keyword evidence="5" id="KW-0862">Zinc</keyword>
<evidence type="ECO:0000256" key="1">
    <source>
        <dbReference type="ARBA" id="ARBA00004123"/>
    </source>
</evidence>
<evidence type="ECO:0000256" key="5">
    <source>
        <dbReference type="ARBA" id="ARBA00022833"/>
    </source>
</evidence>
<keyword evidence="6" id="KW-0238">DNA-binding</keyword>
<name>A0A9P0GSA6_9CUCU</name>
<dbReference type="Gene3D" id="3.30.160.60">
    <property type="entry name" value="Classic Zinc Finger"/>
    <property type="match status" value="4"/>
</dbReference>
<dbReference type="OrthoDB" id="3561125at2759"/>
<feature type="compositionally biased region" description="Low complexity" evidence="9">
    <location>
        <begin position="128"/>
        <end position="139"/>
    </location>
</feature>
<evidence type="ECO:0000256" key="9">
    <source>
        <dbReference type="SAM" id="MobiDB-lite"/>
    </source>
</evidence>
<feature type="domain" description="C2H2-type" evidence="10">
    <location>
        <begin position="194"/>
        <end position="221"/>
    </location>
</feature>
<dbReference type="PROSITE" id="PS50157">
    <property type="entry name" value="ZINC_FINGER_C2H2_2"/>
    <property type="match status" value="4"/>
</dbReference>
<dbReference type="GO" id="GO:0005634">
    <property type="term" value="C:nucleus"/>
    <property type="evidence" value="ECO:0007669"/>
    <property type="project" value="UniProtKB-SubCell"/>
</dbReference>
<feature type="region of interest" description="Disordered" evidence="9">
    <location>
        <begin position="530"/>
        <end position="549"/>
    </location>
</feature>
<evidence type="ECO:0000313" key="12">
    <source>
        <dbReference type="Proteomes" id="UP001152799"/>
    </source>
</evidence>
<feature type="region of interest" description="Disordered" evidence="9">
    <location>
        <begin position="369"/>
        <end position="392"/>
    </location>
</feature>
<feature type="region of interest" description="Disordered" evidence="9">
    <location>
        <begin position="114"/>
        <end position="150"/>
    </location>
</feature>
<accession>A0A9P0GSA6</accession>
<reference evidence="11" key="1">
    <citation type="submission" date="2022-01" db="EMBL/GenBank/DDBJ databases">
        <authorList>
            <person name="King R."/>
        </authorList>
    </citation>
    <scope>NUCLEOTIDE SEQUENCE</scope>
</reference>
<dbReference type="EMBL" id="OU892280">
    <property type="protein sequence ID" value="CAH1129569.1"/>
    <property type="molecule type" value="Genomic_DNA"/>
</dbReference>
<dbReference type="PROSITE" id="PS00028">
    <property type="entry name" value="ZINC_FINGER_C2H2_1"/>
    <property type="match status" value="2"/>
</dbReference>
<proteinExistence type="predicted"/>